<dbReference type="EMBL" id="JARKIB010000275">
    <property type="protein sequence ID" value="KAJ7717554.1"/>
    <property type="molecule type" value="Genomic_DNA"/>
</dbReference>
<keyword evidence="2" id="KW-1185">Reference proteome</keyword>
<name>A0AAD7HCZ8_9AGAR</name>
<evidence type="ECO:0000313" key="1">
    <source>
        <dbReference type="EMBL" id="KAJ7717554.1"/>
    </source>
</evidence>
<sequence>MAMPASDPTEVLGLARLLHSKVKELERGVAERKARRSDWRTAVDRLDKSLVALKAQEAKEGEKLAKLTKRWNKAAVTGYRNTLGPAAFDLPHDPLPRDFAPDGRYALATMADARRYGFDLPRDSAPPPPQGNWFVCPTTQAASAFNGNDERYMDTYTFAGSAWQAPSGIASPCSSPRAPLRFITTMSTRGTAFISRCRPRLWMLRILAAQRRARWSAVEEHRAAFADIRNTPQDTGIEEGKGRNLKRKSFDWEVESKMKVGGLKRYGSGRDERNGKRWSLRRNRVGQVA</sequence>
<reference evidence="1" key="1">
    <citation type="submission" date="2023-03" db="EMBL/GenBank/DDBJ databases">
        <title>Massive genome expansion in bonnet fungi (Mycena s.s.) driven by repeated elements and novel gene families across ecological guilds.</title>
        <authorList>
            <consortium name="Lawrence Berkeley National Laboratory"/>
            <person name="Harder C.B."/>
            <person name="Miyauchi S."/>
            <person name="Viragh M."/>
            <person name="Kuo A."/>
            <person name="Thoen E."/>
            <person name="Andreopoulos B."/>
            <person name="Lu D."/>
            <person name="Skrede I."/>
            <person name="Drula E."/>
            <person name="Henrissat B."/>
            <person name="Morin E."/>
            <person name="Kohler A."/>
            <person name="Barry K."/>
            <person name="LaButti K."/>
            <person name="Morin E."/>
            <person name="Salamov A."/>
            <person name="Lipzen A."/>
            <person name="Mereny Z."/>
            <person name="Hegedus B."/>
            <person name="Baldrian P."/>
            <person name="Stursova M."/>
            <person name="Weitz H."/>
            <person name="Taylor A."/>
            <person name="Grigoriev I.V."/>
            <person name="Nagy L.G."/>
            <person name="Martin F."/>
            <person name="Kauserud H."/>
        </authorList>
    </citation>
    <scope>NUCLEOTIDE SEQUENCE</scope>
    <source>
        <strain evidence="1">CBHHK182m</strain>
    </source>
</reference>
<organism evidence="1 2">
    <name type="scientific">Mycena metata</name>
    <dbReference type="NCBI Taxonomy" id="1033252"/>
    <lineage>
        <taxon>Eukaryota</taxon>
        <taxon>Fungi</taxon>
        <taxon>Dikarya</taxon>
        <taxon>Basidiomycota</taxon>
        <taxon>Agaricomycotina</taxon>
        <taxon>Agaricomycetes</taxon>
        <taxon>Agaricomycetidae</taxon>
        <taxon>Agaricales</taxon>
        <taxon>Marasmiineae</taxon>
        <taxon>Mycenaceae</taxon>
        <taxon>Mycena</taxon>
    </lineage>
</organism>
<comment type="caution">
    <text evidence="1">The sequence shown here is derived from an EMBL/GenBank/DDBJ whole genome shotgun (WGS) entry which is preliminary data.</text>
</comment>
<gene>
    <name evidence="1" type="ORF">B0H16DRAFT_1610727</name>
</gene>
<accession>A0AAD7HCZ8</accession>
<proteinExistence type="predicted"/>
<dbReference type="Proteomes" id="UP001215598">
    <property type="component" value="Unassembled WGS sequence"/>
</dbReference>
<protein>
    <submittedName>
        <fullName evidence="1">Uncharacterized protein</fullName>
    </submittedName>
</protein>
<evidence type="ECO:0000313" key="2">
    <source>
        <dbReference type="Proteomes" id="UP001215598"/>
    </source>
</evidence>
<dbReference type="AlphaFoldDB" id="A0AAD7HCZ8"/>